<feature type="region of interest" description="Disordered" evidence="1">
    <location>
        <begin position="133"/>
        <end position="163"/>
    </location>
</feature>
<dbReference type="OrthoDB" id="10513492at2759"/>
<keyword evidence="3" id="KW-1185">Reference proteome</keyword>
<reference evidence="2" key="1">
    <citation type="journal article" date="2020" name="Stud. Mycol.">
        <title>101 Dothideomycetes genomes: a test case for predicting lifestyles and emergence of pathogens.</title>
        <authorList>
            <person name="Haridas S."/>
            <person name="Albert R."/>
            <person name="Binder M."/>
            <person name="Bloem J."/>
            <person name="Labutti K."/>
            <person name="Salamov A."/>
            <person name="Andreopoulos B."/>
            <person name="Baker S."/>
            <person name="Barry K."/>
            <person name="Bills G."/>
            <person name="Bluhm B."/>
            <person name="Cannon C."/>
            <person name="Castanera R."/>
            <person name="Culley D."/>
            <person name="Daum C."/>
            <person name="Ezra D."/>
            <person name="Gonzalez J."/>
            <person name="Henrissat B."/>
            <person name="Kuo A."/>
            <person name="Liang C."/>
            <person name="Lipzen A."/>
            <person name="Lutzoni F."/>
            <person name="Magnuson J."/>
            <person name="Mondo S."/>
            <person name="Nolan M."/>
            <person name="Ohm R."/>
            <person name="Pangilinan J."/>
            <person name="Park H.-J."/>
            <person name="Ramirez L."/>
            <person name="Alfaro M."/>
            <person name="Sun H."/>
            <person name="Tritt A."/>
            <person name="Yoshinaga Y."/>
            <person name="Zwiers L.-H."/>
            <person name="Turgeon B."/>
            <person name="Goodwin S."/>
            <person name="Spatafora J."/>
            <person name="Crous P."/>
            <person name="Grigoriev I."/>
        </authorList>
    </citation>
    <scope>NUCLEOTIDE SEQUENCE</scope>
    <source>
        <strain evidence="2">Tuck. ex Michener</strain>
    </source>
</reference>
<evidence type="ECO:0000313" key="2">
    <source>
        <dbReference type="EMBL" id="KAF2238238.1"/>
    </source>
</evidence>
<protein>
    <submittedName>
        <fullName evidence="2">Uncharacterized protein</fullName>
    </submittedName>
</protein>
<sequence>MASSPLSWKRAIEPLFYDLRIPLEEFKEDLNAITDEYTNNEIYKFYDRYYTAGLGILYLGSRGEFEYGIWTNGTDEVDTLDLTEDYPYTRNLPDQQGDTHFSLKIGSAYFINNTNSRGISSEKNNMTGQDISSETIQTDDDDSEQSSSLLQNTTTETRAEVEERLSKMPDIRRFIEIGSLVTYSVQENWSDTRFSVVKSLDNNQLWIIARPWFQELDDHHEDEEYEVTEPQLRTYPLDGFHDSFSCARLKADIESLQHDEGMQQENASRTVERKEFAFEQVHRGGFVLAASKYVV</sequence>
<dbReference type="AlphaFoldDB" id="A0A6A6HK95"/>
<feature type="compositionally biased region" description="Low complexity" evidence="1">
    <location>
        <begin position="145"/>
        <end position="156"/>
    </location>
</feature>
<gene>
    <name evidence="2" type="ORF">EV356DRAFT_529238</name>
</gene>
<dbReference type="Proteomes" id="UP000800092">
    <property type="component" value="Unassembled WGS sequence"/>
</dbReference>
<dbReference type="EMBL" id="ML991776">
    <property type="protein sequence ID" value="KAF2238238.1"/>
    <property type="molecule type" value="Genomic_DNA"/>
</dbReference>
<evidence type="ECO:0000256" key="1">
    <source>
        <dbReference type="SAM" id="MobiDB-lite"/>
    </source>
</evidence>
<accession>A0A6A6HK95</accession>
<proteinExistence type="predicted"/>
<name>A0A6A6HK95_VIRVR</name>
<evidence type="ECO:0000313" key="3">
    <source>
        <dbReference type="Proteomes" id="UP000800092"/>
    </source>
</evidence>
<organism evidence="2 3">
    <name type="scientific">Viridothelium virens</name>
    <name type="common">Speckled blister lichen</name>
    <name type="synonym">Trypethelium virens</name>
    <dbReference type="NCBI Taxonomy" id="1048519"/>
    <lineage>
        <taxon>Eukaryota</taxon>
        <taxon>Fungi</taxon>
        <taxon>Dikarya</taxon>
        <taxon>Ascomycota</taxon>
        <taxon>Pezizomycotina</taxon>
        <taxon>Dothideomycetes</taxon>
        <taxon>Dothideomycetes incertae sedis</taxon>
        <taxon>Trypetheliales</taxon>
        <taxon>Trypetheliaceae</taxon>
        <taxon>Viridothelium</taxon>
    </lineage>
</organism>